<feature type="compositionally biased region" description="Basic and acidic residues" evidence="2">
    <location>
        <begin position="109"/>
        <end position="121"/>
    </location>
</feature>
<dbReference type="EMBL" id="CP000661">
    <property type="protein sequence ID" value="ABP70731.1"/>
    <property type="molecule type" value="Genomic_DNA"/>
</dbReference>
<reference evidence="4" key="1">
    <citation type="submission" date="2007-04" db="EMBL/GenBank/DDBJ databases">
        <title>Complete sequence of chromosome of Rhodobacter sphaeroides ATCC 17025.</title>
        <authorList>
            <consortium name="US DOE Joint Genome Institute"/>
            <person name="Copeland A."/>
            <person name="Lucas S."/>
            <person name="Lapidus A."/>
            <person name="Barry K."/>
            <person name="Detter J.C."/>
            <person name="Glavina del Rio T."/>
            <person name="Hammon N."/>
            <person name="Israni S."/>
            <person name="Dalin E."/>
            <person name="Tice H."/>
            <person name="Pitluck S."/>
            <person name="Chertkov O."/>
            <person name="Brettin T."/>
            <person name="Bruce D."/>
            <person name="Han C."/>
            <person name="Schmutz J."/>
            <person name="Larimer F."/>
            <person name="Land M."/>
            <person name="Hauser L."/>
            <person name="Kyrpides N."/>
            <person name="Kim E."/>
            <person name="Richardson P."/>
            <person name="Mackenzie C."/>
            <person name="Choudhary M."/>
            <person name="Donohue T.J."/>
            <person name="Kaplan S."/>
        </authorList>
    </citation>
    <scope>NUCLEOTIDE SEQUENCE [LARGE SCALE GENOMIC DNA]</scope>
    <source>
        <strain evidence="4">ATCC 17025</strain>
    </source>
</reference>
<dbReference type="InterPro" id="IPR003731">
    <property type="entry name" value="Di-Nase_FeMo-co_biosynth"/>
</dbReference>
<dbReference type="SUPFAM" id="SSF53146">
    <property type="entry name" value="Nitrogenase accessory factor-like"/>
    <property type="match status" value="1"/>
</dbReference>
<dbReference type="Gene3D" id="3.30.420.130">
    <property type="entry name" value="Dinitrogenase iron-molybdenum cofactor biosynthesis domain"/>
    <property type="match status" value="1"/>
</dbReference>
<name>A4WTL7_CERS5</name>
<dbReference type="eggNOG" id="COG1433">
    <property type="taxonomic scope" value="Bacteria"/>
</dbReference>
<evidence type="ECO:0000313" key="4">
    <source>
        <dbReference type="EMBL" id="ABP70731.1"/>
    </source>
</evidence>
<dbReference type="KEGG" id="rsq:Rsph17025_1840"/>
<evidence type="ECO:0000259" key="3">
    <source>
        <dbReference type="Pfam" id="PF02579"/>
    </source>
</evidence>
<dbReference type="AlphaFoldDB" id="A4WTL7"/>
<evidence type="ECO:0000256" key="1">
    <source>
        <dbReference type="ARBA" id="ARBA00023231"/>
    </source>
</evidence>
<gene>
    <name evidence="4" type="ordered locus">Rsph17025_1840</name>
</gene>
<proteinExistence type="predicted"/>
<organism evidence="4">
    <name type="scientific">Cereibacter sphaeroides (strain ATCC 17025 / ATH 2.4.3)</name>
    <name type="common">Rhodobacter sphaeroides</name>
    <dbReference type="NCBI Taxonomy" id="349102"/>
    <lineage>
        <taxon>Bacteria</taxon>
        <taxon>Pseudomonadati</taxon>
        <taxon>Pseudomonadota</taxon>
        <taxon>Alphaproteobacteria</taxon>
        <taxon>Rhodobacterales</taxon>
        <taxon>Paracoccaceae</taxon>
        <taxon>Cereibacter</taxon>
    </lineage>
</organism>
<feature type="region of interest" description="Disordered" evidence="2">
    <location>
        <begin position="100"/>
        <end position="121"/>
    </location>
</feature>
<keyword evidence="1" id="KW-0535">Nitrogen fixation</keyword>
<accession>A4WTL7</accession>
<dbReference type="STRING" id="349102.Rsph17025_1840"/>
<dbReference type="HOGENOM" id="CLU_104194_4_1_5"/>
<dbReference type="InterPro" id="IPR036105">
    <property type="entry name" value="DiNase_FeMo-co_biosyn_sf"/>
</dbReference>
<dbReference type="BioCyc" id="RSPH349102:G1G8M-1901-MONOMER"/>
<evidence type="ECO:0000256" key="2">
    <source>
        <dbReference type="SAM" id="MobiDB-lite"/>
    </source>
</evidence>
<sequence>MRIAVASQNFRTVTPHAGKTRRFLIFEVATGAPAREAGRLDLPKELSIHEFRGEGPHPLDEVEAVIAGSAGEGFVRRMAARGIRAVATAETDPAEAAAALAAGRLRPAAPHDHDDEDGCCH</sequence>
<feature type="domain" description="Dinitrogenase iron-molybdenum cofactor biosynthesis" evidence="3">
    <location>
        <begin position="12"/>
        <end position="100"/>
    </location>
</feature>
<protein>
    <recommendedName>
        <fullName evidence="3">Dinitrogenase iron-molybdenum cofactor biosynthesis domain-containing protein</fullName>
    </recommendedName>
</protein>
<dbReference type="Pfam" id="PF02579">
    <property type="entry name" value="Nitro_FeMo-Co"/>
    <property type="match status" value="1"/>
</dbReference>